<dbReference type="AlphaFoldDB" id="A0A5B7YID6"/>
<gene>
    <name evidence="1" type="ORF">FBQ74_18805</name>
</gene>
<keyword evidence="1" id="KW-0614">Plasmid</keyword>
<evidence type="ECO:0000313" key="2">
    <source>
        <dbReference type="Proteomes" id="UP000304912"/>
    </source>
</evidence>
<geneLocation type="plasmid" evidence="1 2">
    <name>plas12</name>
</geneLocation>
<keyword evidence="2" id="KW-1185">Reference proteome</keyword>
<organism evidence="1 2">
    <name type="scientific">Salinimonas iocasae</name>
    <dbReference type="NCBI Taxonomy" id="2572577"/>
    <lineage>
        <taxon>Bacteria</taxon>
        <taxon>Pseudomonadati</taxon>
        <taxon>Pseudomonadota</taxon>
        <taxon>Gammaproteobacteria</taxon>
        <taxon>Alteromonadales</taxon>
        <taxon>Alteromonadaceae</taxon>
        <taxon>Alteromonas/Salinimonas group</taxon>
        <taxon>Salinimonas</taxon>
    </lineage>
</organism>
<proteinExistence type="predicted"/>
<dbReference type="EMBL" id="CP039853">
    <property type="protein sequence ID" value="QCZ95572.1"/>
    <property type="molecule type" value="Genomic_DNA"/>
</dbReference>
<evidence type="ECO:0000313" key="1">
    <source>
        <dbReference type="EMBL" id="QCZ95572.1"/>
    </source>
</evidence>
<reference evidence="1 2" key="1">
    <citation type="submission" date="2019-04" db="EMBL/GenBank/DDBJ databases">
        <title>Salinimonas iocasae sp. nov., a halophilic bacterium isolated from the outer tube casing of tubeworms in Okinawa Trough.</title>
        <authorList>
            <person name="Zhang H."/>
            <person name="Wang H."/>
            <person name="Li C."/>
        </authorList>
    </citation>
    <scope>NUCLEOTIDE SEQUENCE [LARGE SCALE GENOMIC DNA]</scope>
    <source>
        <strain evidence="1 2">KX18D6</strain>
        <plasmid evidence="1 2">plas12</plasmid>
    </source>
</reference>
<dbReference type="KEGG" id="salk:FBQ74_18805"/>
<sequence>MKPIEKVSVMARLATINHRWSDYGHIHVSFSLVKSANYYDTPEFVGMGDEIPKCLSGIGDLLITSQVGPGDVAEKGVIDSYYGYEIALDLNQPKIGFKLDEALKSGKRIHKRIQKLNDSEGYCSNIVDYLRYVFRAMNVKYITHESYSERRFNQRWKGYKAADLPVLIERCTEELSDDLGWNLPINQAV</sequence>
<name>A0A5B7YID6_9ALTE</name>
<protein>
    <submittedName>
        <fullName evidence="1">Uncharacterized protein</fullName>
    </submittedName>
</protein>
<dbReference type="Proteomes" id="UP000304912">
    <property type="component" value="Plasmid plas12"/>
</dbReference>
<dbReference type="RefSeq" id="WP_139758258.1">
    <property type="nucleotide sequence ID" value="NZ_CP039853.1"/>
</dbReference>
<accession>A0A5B7YID6</accession>